<dbReference type="PANTHER" id="PTHR37422">
    <property type="entry name" value="TEICHURONIC ACID BIOSYNTHESIS PROTEIN TUAE"/>
    <property type="match status" value="1"/>
</dbReference>
<keyword evidence="8" id="KW-1185">Reference proteome</keyword>
<keyword evidence="2 5" id="KW-0812">Transmembrane</keyword>
<feature type="transmembrane region" description="Helical" evidence="5">
    <location>
        <begin position="46"/>
        <end position="64"/>
    </location>
</feature>
<comment type="caution">
    <text evidence="7">The sequence shown here is derived from an EMBL/GenBank/DDBJ whole genome shotgun (WGS) entry which is preliminary data.</text>
</comment>
<comment type="subcellular location">
    <subcellularLocation>
        <location evidence="1">Membrane</location>
        <topology evidence="1">Multi-pass membrane protein</topology>
    </subcellularLocation>
</comment>
<dbReference type="InterPro" id="IPR051533">
    <property type="entry name" value="WaaL-like"/>
</dbReference>
<name>A0ABU5VRM9_9BACT</name>
<evidence type="ECO:0000313" key="7">
    <source>
        <dbReference type="EMBL" id="MEA9355699.1"/>
    </source>
</evidence>
<evidence type="ECO:0000259" key="6">
    <source>
        <dbReference type="Pfam" id="PF04932"/>
    </source>
</evidence>
<evidence type="ECO:0000256" key="1">
    <source>
        <dbReference type="ARBA" id="ARBA00004141"/>
    </source>
</evidence>
<feature type="transmembrane region" description="Helical" evidence="5">
    <location>
        <begin position="172"/>
        <end position="190"/>
    </location>
</feature>
<protein>
    <submittedName>
        <fullName evidence="7">O-antigen ligase family protein</fullName>
    </submittedName>
</protein>
<evidence type="ECO:0000256" key="4">
    <source>
        <dbReference type="ARBA" id="ARBA00023136"/>
    </source>
</evidence>
<dbReference type="InterPro" id="IPR007016">
    <property type="entry name" value="O-antigen_ligase-rel_domated"/>
</dbReference>
<evidence type="ECO:0000256" key="5">
    <source>
        <dbReference type="SAM" id="Phobius"/>
    </source>
</evidence>
<dbReference type="Proteomes" id="UP001302274">
    <property type="component" value="Unassembled WGS sequence"/>
</dbReference>
<feature type="transmembrane region" description="Helical" evidence="5">
    <location>
        <begin position="392"/>
        <end position="413"/>
    </location>
</feature>
<sequence>MITGDDFLFTLHQFIISTLCLFFVYFAWRDQAAKTFDRLEHVNLKIIGPLLIGIFLGLFMLFLYEWGSLGIIISFAFALLITFSIFDPKYAVSFFIFLLISRPWEIFKDQMMAGMPRDIFILCFLSFVGHKIIRKRFYFQWNMASAFVLFFAIWTFFSIIPSGQIVGAMIDYEEVFIKGIIVYFLIVNVVDKKEFILPVQSALVLGITEKALMSFYNSIFLGKVSDGDRLTSVGIFENSNDIAAIMILVIPFTLAFLKGITNTIIRYLLGFVIFSFYFYLIWQSKSRGAVLGVGALAVAWFWLQAQNKKVASCIVVIGMIASLGVMSLIKRDAEDVEGSTSNRKIYWGAAINMGIRNPLFGVGYNGFPLNLLTYTDGHVGTEGKHKTAHSTWLLALAETGIVGFVFYVGIWVFSFKSAWVMRNDHPEFLLGMLSYGTAITFLSHTYMLYPYILLGLTVASGQFYIKNEEVVPDKGLAGAVLAKGL</sequence>
<proteinExistence type="predicted"/>
<feature type="transmembrane region" description="Helical" evidence="5">
    <location>
        <begin position="141"/>
        <end position="160"/>
    </location>
</feature>
<feature type="transmembrane region" description="Helical" evidence="5">
    <location>
        <begin position="7"/>
        <end position="26"/>
    </location>
</feature>
<dbReference type="EMBL" id="JAYGJQ010000001">
    <property type="protein sequence ID" value="MEA9355699.1"/>
    <property type="molecule type" value="Genomic_DNA"/>
</dbReference>
<feature type="transmembrane region" description="Helical" evidence="5">
    <location>
        <begin position="288"/>
        <end position="303"/>
    </location>
</feature>
<dbReference type="GO" id="GO:0016874">
    <property type="term" value="F:ligase activity"/>
    <property type="evidence" value="ECO:0007669"/>
    <property type="project" value="UniProtKB-KW"/>
</dbReference>
<feature type="transmembrane region" description="Helical" evidence="5">
    <location>
        <begin position="425"/>
        <end position="442"/>
    </location>
</feature>
<feature type="transmembrane region" description="Helical" evidence="5">
    <location>
        <begin position="264"/>
        <end position="282"/>
    </location>
</feature>
<gene>
    <name evidence="7" type="ORF">SHI21_05790</name>
</gene>
<evidence type="ECO:0000256" key="2">
    <source>
        <dbReference type="ARBA" id="ARBA00022692"/>
    </source>
</evidence>
<reference evidence="7 8" key="1">
    <citation type="submission" date="2023-11" db="EMBL/GenBank/DDBJ databases">
        <title>A Novel Polar Bacteriovorax (B. antarcticus) Isolated from the Biocrust in Antarctica.</title>
        <authorList>
            <person name="Mun W."/>
            <person name="Choi S.Y."/>
            <person name="Mitchell R.J."/>
        </authorList>
    </citation>
    <scope>NUCLEOTIDE SEQUENCE [LARGE SCALE GENOMIC DNA]</scope>
    <source>
        <strain evidence="7 8">PP10</strain>
    </source>
</reference>
<feature type="transmembrane region" description="Helical" evidence="5">
    <location>
        <begin position="71"/>
        <end position="100"/>
    </location>
</feature>
<dbReference type="RefSeq" id="WP_323575323.1">
    <property type="nucleotide sequence ID" value="NZ_JAYGJQ010000001.1"/>
</dbReference>
<evidence type="ECO:0000313" key="8">
    <source>
        <dbReference type="Proteomes" id="UP001302274"/>
    </source>
</evidence>
<feature type="domain" description="O-antigen ligase-related" evidence="6">
    <location>
        <begin position="277"/>
        <end position="408"/>
    </location>
</feature>
<keyword evidence="3 5" id="KW-1133">Transmembrane helix</keyword>
<dbReference type="PANTHER" id="PTHR37422:SF23">
    <property type="entry name" value="TEICHURONIC ACID BIOSYNTHESIS PROTEIN TUAE"/>
    <property type="match status" value="1"/>
</dbReference>
<keyword evidence="4 5" id="KW-0472">Membrane</keyword>
<accession>A0ABU5VRM9</accession>
<dbReference type="Pfam" id="PF04932">
    <property type="entry name" value="Wzy_C"/>
    <property type="match status" value="1"/>
</dbReference>
<organism evidence="7 8">
    <name type="scientific">Bacteriovorax antarcticus</name>
    <dbReference type="NCBI Taxonomy" id="3088717"/>
    <lineage>
        <taxon>Bacteria</taxon>
        <taxon>Pseudomonadati</taxon>
        <taxon>Bdellovibrionota</taxon>
        <taxon>Bacteriovoracia</taxon>
        <taxon>Bacteriovoracales</taxon>
        <taxon>Bacteriovoracaceae</taxon>
        <taxon>Bacteriovorax</taxon>
    </lineage>
</organism>
<feature type="transmembrane region" description="Helical" evidence="5">
    <location>
        <begin position="242"/>
        <end position="257"/>
    </location>
</feature>
<feature type="transmembrane region" description="Helical" evidence="5">
    <location>
        <begin position="202"/>
        <end position="222"/>
    </location>
</feature>
<evidence type="ECO:0000256" key="3">
    <source>
        <dbReference type="ARBA" id="ARBA00022989"/>
    </source>
</evidence>
<keyword evidence="7" id="KW-0436">Ligase</keyword>
<feature type="transmembrane region" description="Helical" evidence="5">
    <location>
        <begin position="310"/>
        <end position="329"/>
    </location>
</feature>